<evidence type="ECO:0000256" key="6">
    <source>
        <dbReference type="RuleBase" id="RU000477"/>
    </source>
</evidence>
<dbReference type="RefSeq" id="WP_253875254.1">
    <property type="nucleotide sequence ID" value="NZ_BAABHM010000005.1"/>
</dbReference>
<evidence type="ECO:0000256" key="7">
    <source>
        <dbReference type="SAM" id="Phobius"/>
    </source>
</evidence>
<evidence type="ECO:0000256" key="1">
    <source>
        <dbReference type="ARBA" id="ARBA00004141"/>
    </source>
</evidence>
<evidence type="ECO:0000256" key="4">
    <source>
        <dbReference type="ARBA" id="ARBA00022989"/>
    </source>
</evidence>
<name>A0ABP8WPQ4_9MICO</name>
<evidence type="ECO:0000256" key="5">
    <source>
        <dbReference type="ARBA" id="ARBA00023136"/>
    </source>
</evidence>
<feature type="transmembrane region" description="Helical" evidence="7">
    <location>
        <begin position="15"/>
        <end position="36"/>
    </location>
</feature>
<protein>
    <recommendedName>
        <fullName evidence="10">Glycerol uptake facilitator-like aquaporin</fullName>
    </recommendedName>
</protein>
<dbReference type="Pfam" id="PF00230">
    <property type="entry name" value="MIP"/>
    <property type="match status" value="1"/>
</dbReference>
<proteinExistence type="inferred from homology"/>
<dbReference type="EMBL" id="BAABHM010000005">
    <property type="protein sequence ID" value="GAA4691523.1"/>
    <property type="molecule type" value="Genomic_DNA"/>
</dbReference>
<keyword evidence="4 7" id="KW-1133">Transmembrane helix</keyword>
<accession>A0ABP8WPQ4</accession>
<dbReference type="Proteomes" id="UP001500843">
    <property type="component" value="Unassembled WGS sequence"/>
</dbReference>
<gene>
    <name evidence="8" type="ORF">GCM10023198_07950</name>
</gene>
<keyword evidence="3 6" id="KW-0812">Transmembrane</keyword>
<evidence type="ECO:0008006" key="10">
    <source>
        <dbReference type="Google" id="ProtNLM"/>
    </source>
</evidence>
<dbReference type="InterPro" id="IPR023271">
    <property type="entry name" value="Aquaporin-like"/>
</dbReference>
<feature type="transmembrane region" description="Helical" evidence="7">
    <location>
        <begin position="186"/>
        <end position="202"/>
    </location>
</feature>
<dbReference type="InterPro" id="IPR034294">
    <property type="entry name" value="Aquaporin_transptr"/>
</dbReference>
<keyword evidence="6" id="KW-0813">Transport</keyword>
<comment type="caution">
    <text evidence="8">The sequence shown here is derived from an EMBL/GenBank/DDBJ whole genome shotgun (WGS) entry which is preliminary data.</text>
</comment>
<evidence type="ECO:0000256" key="2">
    <source>
        <dbReference type="ARBA" id="ARBA00006175"/>
    </source>
</evidence>
<evidence type="ECO:0000256" key="3">
    <source>
        <dbReference type="ARBA" id="ARBA00022692"/>
    </source>
</evidence>
<keyword evidence="9" id="KW-1185">Reference proteome</keyword>
<dbReference type="Gene3D" id="1.20.1080.10">
    <property type="entry name" value="Glycerol uptake facilitator protein"/>
    <property type="match status" value="1"/>
</dbReference>
<reference evidence="9" key="1">
    <citation type="journal article" date="2019" name="Int. J. Syst. Evol. Microbiol.">
        <title>The Global Catalogue of Microorganisms (GCM) 10K type strain sequencing project: providing services to taxonomists for standard genome sequencing and annotation.</title>
        <authorList>
            <consortium name="The Broad Institute Genomics Platform"/>
            <consortium name="The Broad Institute Genome Sequencing Center for Infectious Disease"/>
            <person name="Wu L."/>
            <person name="Ma J."/>
        </authorList>
    </citation>
    <scope>NUCLEOTIDE SEQUENCE [LARGE SCALE GENOMIC DNA]</scope>
    <source>
        <strain evidence="9">JCM 17975</strain>
    </source>
</reference>
<evidence type="ECO:0000313" key="9">
    <source>
        <dbReference type="Proteomes" id="UP001500843"/>
    </source>
</evidence>
<feature type="transmembrane region" description="Helical" evidence="7">
    <location>
        <begin position="83"/>
        <end position="110"/>
    </location>
</feature>
<evidence type="ECO:0000313" key="8">
    <source>
        <dbReference type="EMBL" id="GAA4691523.1"/>
    </source>
</evidence>
<comment type="subcellular location">
    <subcellularLocation>
        <location evidence="1">Membrane</location>
        <topology evidence="1">Multi-pass membrane protein</topology>
    </subcellularLocation>
</comment>
<feature type="transmembrane region" description="Helical" evidence="7">
    <location>
        <begin position="122"/>
        <end position="144"/>
    </location>
</feature>
<keyword evidence="5 7" id="KW-0472">Membrane</keyword>
<feature type="transmembrane region" description="Helical" evidence="7">
    <location>
        <begin position="222"/>
        <end position="252"/>
    </location>
</feature>
<dbReference type="InterPro" id="IPR000425">
    <property type="entry name" value="MIP"/>
</dbReference>
<feature type="transmembrane region" description="Helical" evidence="7">
    <location>
        <begin position="156"/>
        <end position="179"/>
    </location>
</feature>
<dbReference type="PRINTS" id="PR00783">
    <property type="entry name" value="MINTRINSICP"/>
</dbReference>
<dbReference type="PANTHER" id="PTHR19139:SF199">
    <property type="entry name" value="MIP17260P"/>
    <property type="match status" value="1"/>
</dbReference>
<dbReference type="PANTHER" id="PTHR19139">
    <property type="entry name" value="AQUAPORIN TRANSPORTER"/>
    <property type="match status" value="1"/>
</dbReference>
<organism evidence="8 9">
    <name type="scientific">Promicromonospora umidemergens</name>
    <dbReference type="NCBI Taxonomy" id="629679"/>
    <lineage>
        <taxon>Bacteria</taxon>
        <taxon>Bacillati</taxon>
        <taxon>Actinomycetota</taxon>
        <taxon>Actinomycetes</taxon>
        <taxon>Micrococcales</taxon>
        <taxon>Promicromonosporaceae</taxon>
        <taxon>Promicromonospora</taxon>
    </lineage>
</organism>
<feature type="transmembrane region" description="Helical" evidence="7">
    <location>
        <begin position="43"/>
        <end position="63"/>
    </location>
</feature>
<comment type="similarity">
    <text evidence="2 6">Belongs to the MIP/aquaporin (TC 1.A.8) family.</text>
</comment>
<sequence length="271" mass="26778">MSAPVSARVDTPESAVVDAAVSAAVTVAVTWPAALWRRALGELLGTGLLVAVVVGSGIAAANLSPDDVGLQLLENSIATALGLAVLIAVLGPLSGAHFNPVVTLVDWALGRRDPAGPRLGDVAAYLAAQLTGGIGGAVLANAMFAEPTAIATTDRVSGATFLAEVVATAGLVLVIFGLLRAGRDTLIAPAVGAYIGAAYWFTSSTSFANPAVTVGRVLSDSFAGIAPGSVLPFVLAQLVGGAVGLGLVAVLYPARLGTTGGDVARPGTPAH</sequence>
<dbReference type="SUPFAM" id="SSF81338">
    <property type="entry name" value="Aquaporin-like"/>
    <property type="match status" value="1"/>
</dbReference>